<accession>A0AB33KCZ8</accession>
<keyword evidence="1" id="KW-1133">Transmembrane helix</keyword>
<feature type="transmembrane region" description="Helical" evidence="1">
    <location>
        <begin position="18"/>
        <end position="37"/>
    </location>
</feature>
<reference evidence="2" key="1">
    <citation type="submission" date="2024-07" db="EMBL/GenBank/DDBJ databases">
        <title>Complete genome sequences of cellulolytic bacteria, Kitasatospora sp. CMC57 and Streptomyces sp. CMC78, isolated from Japanese agricultural soil.</title>
        <authorList>
            <person name="Hashimoto T."/>
            <person name="Ito M."/>
            <person name="Iwamoto M."/>
            <person name="Fukahori D."/>
            <person name="Shoda T."/>
            <person name="Sakoda M."/>
            <person name="Morohoshi T."/>
            <person name="Mitsuboshi M."/>
            <person name="Nishizawa T."/>
        </authorList>
    </citation>
    <scope>NUCLEOTIDE SEQUENCE</scope>
    <source>
        <strain evidence="2">CMC78</strain>
    </source>
</reference>
<proteinExistence type="predicted"/>
<name>A0AB33KCZ8_9ACTN</name>
<keyword evidence="1" id="KW-0812">Transmembrane</keyword>
<organism evidence="2">
    <name type="scientific">Streptomyces sp. CMC78</name>
    <dbReference type="NCBI Taxonomy" id="3231512"/>
    <lineage>
        <taxon>Bacteria</taxon>
        <taxon>Bacillati</taxon>
        <taxon>Actinomycetota</taxon>
        <taxon>Actinomycetes</taxon>
        <taxon>Kitasatosporales</taxon>
        <taxon>Streptomycetaceae</taxon>
        <taxon>Streptomyces</taxon>
    </lineage>
</organism>
<sequence length="71" mass="6745">MAAGAAGGPGVDAGRTRVLVLLIAVGLSVVVLSVASVRRGCWGADGGAEARPSGATGVCAPLARGGPHPLN</sequence>
<evidence type="ECO:0000313" key="2">
    <source>
        <dbReference type="EMBL" id="BFP53023.1"/>
    </source>
</evidence>
<protein>
    <submittedName>
        <fullName evidence="2">Uncharacterized protein</fullName>
    </submittedName>
</protein>
<dbReference type="AlphaFoldDB" id="A0AB33KCZ8"/>
<keyword evidence="1" id="KW-0472">Membrane</keyword>
<evidence type="ECO:0000256" key="1">
    <source>
        <dbReference type="SAM" id="Phobius"/>
    </source>
</evidence>
<gene>
    <name evidence="2" type="ORF">SCMC78_28300</name>
</gene>
<dbReference type="KEGG" id="stcm:SCMC78_28300"/>
<dbReference type="EMBL" id="AP035884">
    <property type="protein sequence ID" value="BFP53023.1"/>
    <property type="molecule type" value="Genomic_DNA"/>
</dbReference>